<dbReference type="InterPro" id="IPR036396">
    <property type="entry name" value="Cyt_P450_sf"/>
</dbReference>
<feature type="binding site" description="axial binding residue" evidence="5">
    <location>
        <position position="293"/>
    </location>
    <ligand>
        <name>heme</name>
        <dbReference type="ChEBI" id="CHEBI:30413"/>
    </ligand>
    <ligandPart>
        <name>Fe</name>
        <dbReference type="ChEBI" id="CHEBI:18248"/>
    </ligandPart>
</feature>
<evidence type="ECO:0000256" key="6">
    <source>
        <dbReference type="RuleBase" id="RU000461"/>
    </source>
</evidence>
<dbReference type="AlphaFoldDB" id="A0A9Q1H876"/>
<dbReference type="Proteomes" id="UP001152320">
    <property type="component" value="Chromosome 7"/>
</dbReference>
<keyword evidence="5 6" id="KW-0479">Metal-binding</keyword>
<dbReference type="SUPFAM" id="SSF48264">
    <property type="entry name" value="Cytochrome P450"/>
    <property type="match status" value="1"/>
</dbReference>
<dbReference type="OrthoDB" id="1470350at2759"/>
<comment type="caution">
    <text evidence="7">The sequence shown here is derived from an EMBL/GenBank/DDBJ whole genome shotgun (WGS) entry which is preliminary data.</text>
</comment>
<name>A0A9Q1H876_HOLLE</name>
<dbReference type="GO" id="GO:0005506">
    <property type="term" value="F:iron ion binding"/>
    <property type="evidence" value="ECO:0007669"/>
    <property type="project" value="InterPro"/>
</dbReference>
<dbReference type="InterPro" id="IPR001128">
    <property type="entry name" value="Cyt_P450"/>
</dbReference>
<keyword evidence="6" id="KW-0560">Oxidoreductase</keyword>
<sequence>MVHWQRITVAYCVETSLSISDSSKVITTRKEEIQKLCNEECIINDVSLEARRHRKLALLDFLIQIQKNDSNFTDDEIQHEVDTFMFGVNDTTSTAVTFTLYLIGRHPKVQRKLQAELRRVFGKYDESHRSWSLVQAIFLRKRPIFQLRIGTDIFVMYAAFRTRAFFYLLLVGNSGSLKILKGKKCSFAGNDRERSVTSEDLQELEYMSCVIKESHRIFPPVPFIGREIEEDISICGSEVPKGVSVFLAVYILHRDPHYFPNPEKFDPDRFLPANSEGRHNCAFIPFSAGPRNCIGQKFATMEQKVLLATILRKLNITSLQTPEELDLTSEIVLRPRNAVNVKLNLRPSVTDEGV</sequence>
<dbReference type="InterPro" id="IPR017972">
    <property type="entry name" value="Cyt_P450_CS"/>
</dbReference>
<organism evidence="7 8">
    <name type="scientific">Holothuria leucospilota</name>
    <name type="common">Black long sea cucumber</name>
    <name type="synonym">Mertensiothuria leucospilota</name>
    <dbReference type="NCBI Taxonomy" id="206669"/>
    <lineage>
        <taxon>Eukaryota</taxon>
        <taxon>Metazoa</taxon>
        <taxon>Echinodermata</taxon>
        <taxon>Eleutherozoa</taxon>
        <taxon>Echinozoa</taxon>
        <taxon>Holothuroidea</taxon>
        <taxon>Aspidochirotacea</taxon>
        <taxon>Aspidochirotida</taxon>
        <taxon>Holothuriidae</taxon>
        <taxon>Holothuria</taxon>
    </lineage>
</organism>
<dbReference type="PRINTS" id="PR00385">
    <property type="entry name" value="P450"/>
</dbReference>
<dbReference type="GO" id="GO:0005789">
    <property type="term" value="C:endoplasmic reticulum membrane"/>
    <property type="evidence" value="ECO:0007669"/>
    <property type="project" value="UniProtKB-SubCell"/>
</dbReference>
<keyword evidence="6" id="KW-0503">Monooxygenase</keyword>
<evidence type="ECO:0000256" key="5">
    <source>
        <dbReference type="PIRSR" id="PIRSR602401-1"/>
    </source>
</evidence>
<evidence type="ECO:0000313" key="8">
    <source>
        <dbReference type="Proteomes" id="UP001152320"/>
    </source>
</evidence>
<dbReference type="GO" id="GO:0020037">
    <property type="term" value="F:heme binding"/>
    <property type="evidence" value="ECO:0007669"/>
    <property type="project" value="InterPro"/>
</dbReference>
<dbReference type="PROSITE" id="PS00086">
    <property type="entry name" value="CYTOCHROME_P450"/>
    <property type="match status" value="1"/>
</dbReference>
<protein>
    <submittedName>
        <fullName evidence="7">Cytochrome P450 4V2</fullName>
    </submittedName>
</protein>
<dbReference type="GO" id="GO:0016705">
    <property type="term" value="F:oxidoreductase activity, acting on paired donors, with incorporation or reduction of molecular oxygen"/>
    <property type="evidence" value="ECO:0007669"/>
    <property type="project" value="InterPro"/>
</dbReference>
<dbReference type="InterPro" id="IPR050196">
    <property type="entry name" value="Cytochrome_P450_Monoox"/>
</dbReference>
<keyword evidence="3" id="KW-0256">Endoplasmic reticulum</keyword>
<comment type="similarity">
    <text evidence="2 6">Belongs to the cytochrome P450 family.</text>
</comment>
<evidence type="ECO:0000256" key="1">
    <source>
        <dbReference type="ARBA" id="ARBA00004586"/>
    </source>
</evidence>
<evidence type="ECO:0000256" key="4">
    <source>
        <dbReference type="ARBA" id="ARBA00023136"/>
    </source>
</evidence>
<keyword evidence="4" id="KW-0472">Membrane</keyword>
<proteinExistence type="inferred from homology"/>
<dbReference type="GO" id="GO:0004497">
    <property type="term" value="F:monooxygenase activity"/>
    <property type="evidence" value="ECO:0007669"/>
    <property type="project" value="UniProtKB-KW"/>
</dbReference>
<evidence type="ECO:0000256" key="3">
    <source>
        <dbReference type="ARBA" id="ARBA00022824"/>
    </source>
</evidence>
<dbReference type="Pfam" id="PF00067">
    <property type="entry name" value="p450"/>
    <property type="match status" value="2"/>
</dbReference>
<evidence type="ECO:0000256" key="2">
    <source>
        <dbReference type="ARBA" id="ARBA00010617"/>
    </source>
</evidence>
<dbReference type="InterPro" id="IPR002401">
    <property type="entry name" value="Cyt_P450_E_grp-I"/>
</dbReference>
<comment type="subcellular location">
    <subcellularLocation>
        <location evidence="1">Endoplasmic reticulum membrane</location>
    </subcellularLocation>
</comment>
<gene>
    <name evidence="7" type="ORF">HOLleu_16982</name>
</gene>
<keyword evidence="5 6" id="KW-0349">Heme</keyword>
<dbReference type="PANTHER" id="PTHR24291:SF189">
    <property type="entry name" value="CYTOCHROME P450 4C3-RELATED"/>
    <property type="match status" value="1"/>
</dbReference>
<dbReference type="PRINTS" id="PR00463">
    <property type="entry name" value="EP450I"/>
</dbReference>
<dbReference type="PANTHER" id="PTHR24291">
    <property type="entry name" value="CYTOCHROME P450 FAMILY 4"/>
    <property type="match status" value="1"/>
</dbReference>
<comment type="cofactor">
    <cofactor evidence="5">
        <name>heme</name>
        <dbReference type="ChEBI" id="CHEBI:30413"/>
    </cofactor>
</comment>
<accession>A0A9Q1H876</accession>
<keyword evidence="8" id="KW-1185">Reference proteome</keyword>
<keyword evidence="5 6" id="KW-0408">Iron</keyword>
<reference evidence="7" key="1">
    <citation type="submission" date="2021-10" db="EMBL/GenBank/DDBJ databases">
        <title>Tropical sea cucumber genome reveals ecological adaptation and Cuvierian tubules defense mechanism.</title>
        <authorList>
            <person name="Chen T."/>
        </authorList>
    </citation>
    <scope>NUCLEOTIDE SEQUENCE</scope>
    <source>
        <strain evidence="7">Nanhai2018</strain>
        <tissue evidence="7">Muscle</tissue>
    </source>
</reference>
<dbReference type="EMBL" id="JAIZAY010000007">
    <property type="protein sequence ID" value="KAJ8039312.1"/>
    <property type="molecule type" value="Genomic_DNA"/>
</dbReference>
<evidence type="ECO:0000313" key="7">
    <source>
        <dbReference type="EMBL" id="KAJ8039312.1"/>
    </source>
</evidence>
<dbReference type="Gene3D" id="1.10.630.10">
    <property type="entry name" value="Cytochrome P450"/>
    <property type="match status" value="2"/>
</dbReference>